<reference evidence="2 3" key="2">
    <citation type="journal article" date="2023" name="Mol. Biol. Evol.">
        <title>Genomics of Secondarily Temperate Adaptation in the Only Non-Antarctic Icefish.</title>
        <authorList>
            <person name="Rivera-Colon A.G."/>
            <person name="Rayamajhi N."/>
            <person name="Minhas B.F."/>
            <person name="Madrigal G."/>
            <person name="Bilyk K.T."/>
            <person name="Yoon V."/>
            <person name="Hune M."/>
            <person name="Gregory S."/>
            <person name="Cheng C.H.C."/>
            <person name="Catchen J.M."/>
        </authorList>
    </citation>
    <scope>NUCLEOTIDE SEQUENCE [LARGE SCALE GENOMIC DNA]</scope>
    <source>
        <strain evidence="2">JMC-PN-2008</strain>
    </source>
</reference>
<protein>
    <submittedName>
        <fullName evidence="2">Uncharacterized protein</fullName>
    </submittedName>
</protein>
<organism evidence="2 3">
    <name type="scientific">Eleginops maclovinus</name>
    <name type="common">Patagonian blennie</name>
    <name type="synonym">Eleginus maclovinus</name>
    <dbReference type="NCBI Taxonomy" id="56733"/>
    <lineage>
        <taxon>Eukaryota</taxon>
        <taxon>Metazoa</taxon>
        <taxon>Chordata</taxon>
        <taxon>Craniata</taxon>
        <taxon>Vertebrata</taxon>
        <taxon>Euteleostomi</taxon>
        <taxon>Actinopterygii</taxon>
        <taxon>Neopterygii</taxon>
        <taxon>Teleostei</taxon>
        <taxon>Neoteleostei</taxon>
        <taxon>Acanthomorphata</taxon>
        <taxon>Eupercaria</taxon>
        <taxon>Perciformes</taxon>
        <taxon>Notothenioidei</taxon>
        <taxon>Eleginopidae</taxon>
        <taxon>Eleginops</taxon>
    </lineage>
</organism>
<evidence type="ECO:0000313" key="2">
    <source>
        <dbReference type="EMBL" id="KAK5866675.1"/>
    </source>
</evidence>
<evidence type="ECO:0000256" key="1">
    <source>
        <dbReference type="SAM" id="MobiDB-lite"/>
    </source>
</evidence>
<feature type="compositionally biased region" description="Polar residues" evidence="1">
    <location>
        <begin position="256"/>
        <end position="269"/>
    </location>
</feature>
<feature type="region of interest" description="Disordered" evidence="1">
    <location>
        <begin position="456"/>
        <end position="478"/>
    </location>
</feature>
<dbReference type="AlphaFoldDB" id="A0AAN7XQX8"/>
<keyword evidence="3" id="KW-1185">Reference proteome</keyword>
<reference evidence="2 3" key="1">
    <citation type="journal article" date="2023" name="Genes (Basel)">
        <title>Chromosome-Level Genome Assembly and Circadian Gene Repertoire of the Patagonia Blennie Eleginops maclovinus-The Closest Ancestral Proxy of Antarctic Cryonotothenioids.</title>
        <authorList>
            <person name="Cheng C.C."/>
            <person name="Rivera-Colon A.G."/>
            <person name="Minhas B.F."/>
            <person name="Wilson L."/>
            <person name="Rayamajhi N."/>
            <person name="Vargas-Chacoff L."/>
            <person name="Catchen J.M."/>
        </authorList>
    </citation>
    <scope>NUCLEOTIDE SEQUENCE [LARGE SCALE GENOMIC DNA]</scope>
    <source>
        <strain evidence="2">JMC-PN-2008</strain>
    </source>
</reference>
<feature type="region of interest" description="Disordered" evidence="1">
    <location>
        <begin position="156"/>
        <end position="202"/>
    </location>
</feature>
<feature type="compositionally biased region" description="Basic and acidic residues" evidence="1">
    <location>
        <begin position="324"/>
        <end position="340"/>
    </location>
</feature>
<feature type="compositionally biased region" description="Low complexity" evidence="1">
    <location>
        <begin position="38"/>
        <end position="47"/>
    </location>
</feature>
<accession>A0AAN7XQX8</accession>
<sequence>MSVPQPPEGLPVRGENESSMKLSLHSAGDHNGNAFPVSSSSSSSSSSTCLGESSPESLRNESIFSGGRTYSPLDHDMFEVNLMTKTDKMTDSVISKWVPEEESKLDEVPVGKMHTGPELSESNDNSVSVYLDAHSREYQGSCNDNLTLALSLTTDGRADLSNGSRNGGRRGSSTPDSDATEIPADDSYDDDDDEEEDSLFLSVSSDCGVKRISMSPPSVISQMNPWGAELHTEGAGTGFVLHVEHQREPSEDLIETKQTLSVPPSSTKPGQGVKEVKSPPPDRCAVGRRPTRPHTSQPARPAKTKLSPAPRTPATTAIKPSATMEHRVSKLDQHVVKEAKVGSWSSLSPPDKQNKSAPTNRKRAIPQKEEAQTGDGGKKQRSSAGLVKVAMVLKSIQGKSSNLKTNRKTAAHPAPPERKRGGVSRTLSASSCSLGSEVAEEGAVETLRKVVQELPHESSRGVEAGAAETERTAVRTELRTPSRVSTICTLSLTPPVTADMFK</sequence>
<feature type="compositionally biased region" description="Acidic residues" evidence="1">
    <location>
        <begin position="183"/>
        <end position="198"/>
    </location>
</feature>
<evidence type="ECO:0000313" key="3">
    <source>
        <dbReference type="Proteomes" id="UP001346869"/>
    </source>
</evidence>
<feature type="compositionally biased region" description="Basic and acidic residues" evidence="1">
    <location>
        <begin position="468"/>
        <end position="478"/>
    </location>
</feature>
<comment type="caution">
    <text evidence="2">The sequence shown here is derived from an EMBL/GenBank/DDBJ whole genome shotgun (WGS) entry which is preliminary data.</text>
</comment>
<feature type="region of interest" description="Disordered" evidence="1">
    <location>
        <begin position="103"/>
        <end position="125"/>
    </location>
</feature>
<gene>
    <name evidence="2" type="ORF">PBY51_020845</name>
</gene>
<proteinExistence type="predicted"/>
<feature type="region of interest" description="Disordered" evidence="1">
    <location>
        <begin position="1"/>
        <end position="70"/>
    </location>
</feature>
<name>A0AAN7XQX8_ELEMC</name>
<feature type="region of interest" description="Disordered" evidence="1">
    <location>
        <begin position="247"/>
        <end position="385"/>
    </location>
</feature>
<feature type="compositionally biased region" description="Polar residues" evidence="1">
    <location>
        <begin position="48"/>
        <end position="63"/>
    </location>
</feature>
<dbReference type="EMBL" id="JAUZQC010000009">
    <property type="protein sequence ID" value="KAK5866675.1"/>
    <property type="molecule type" value="Genomic_DNA"/>
</dbReference>
<feature type="region of interest" description="Disordered" evidence="1">
    <location>
        <begin position="398"/>
        <end position="428"/>
    </location>
</feature>
<dbReference type="Proteomes" id="UP001346869">
    <property type="component" value="Unassembled WGS sequence"/>
</dbReference>